<protein>
    <recommendedName>
        <fullName evidence="8">SAM-dependent MTase RsmB/NOP-type domain-containing protein</fullName>
    </recommendedName>
</protein>
<dbReference type="InterPro" id="IPR018314">
    <property type="entry name" value="RsmB/NOL1/NOP2-like_CS"/>
</dbReference>
<dbReference type="Gene3D" id="3.40.50.150">
    <property type="entry name" value="Vaccinia Virus protein VP39"/>
    <property type="match status" value="1"/>
</dbReference>
<dbReference type="HOGENOM" id="CLU_005316_0_3_11"/>
<keyword evidence="2 6" id="KW-0489">Methyltransferase</keyword>
<evidence type="ECO:0000256" key="2">
    <source>
        <dbReference type="ARBA" id="ARBA00022603"/>
    </source>
</evidence>
<dbReference type="InterPro" id="IPR006027">
    <property type="entry name" value="NusB_RsmB_TIM44"/>
</dbReference>
<dbReference type="SUPFAM" id="SSF53335">
    <property type="entry name" value="S-adenosyl-L-methionine-dependent methyltransferases"/>
    <property type="match status" value="1"/>
</dbReference>
<comment type="similarity">
    <text evidence="1 6">Belongs to the class I-like SAM-binding methyltransferase superfamily. RsmB/NOP family.</text>
</comment>
<feature type="active site" description="Nucleophile" evidence="6">
    <location>
        <position position="405"/>
    </location>
</feature>
<dbReference type="InterPro" id="IPR023267">
    <property type="entry name" value="RCMT"/>
</dbReference>
<dbReference type="Pfam" id="PF01029">
    <property type="entry name" value="NusB"/>
    <property type="match status" value="1"/>
</dbReference>
<accession>U3P767</accession>
<dbReference type="Gene3D" id="1.10.940.10">
    <property type="entry name" value="NusB-like"/>
    <property type="match status" value="1"/>
</dbReference>
<feature type="domain" description="SAM-dependent MTase RsmB/NOP-type" evidence="8">
    <location>
        <begin position="180"/>
        <end position="473"/>
    </location>
</feature>
<dbReference type="AlphaFoldDB" id="U3P767"/>
<dbReference type="eggNOG" id="COG0144">
    <property type="taxonomic scope" value="Bacteria"/>
</dbReference>
<dbReference type="PRINTS" id="PR02008">
    <property type="entry name" value="RCMTFAMILY"/>
</dbReference>
<evidence type="ECO:0000256" key="5">
    <source>
        <dbReference type="ARBA" id="ARBA00022884"/>
    </source>
</evidence>
<dbReference type="PROSITE" id="PS51686">
    <property type="entry name" value="SAM_MT_RSMB_NOP"/>
    <property type="match status" value="1"/>
</dbReference>
<dbReference type="PANTHER" id="PTHR22807">
    <property type="entry name" value="NOP2 YEAST -RELATED NOL1/NOP2/FMU SUN DOMAIN-CONTAINING"/>
    <property type="match status" value="1"/>
</dbReference>
<feature type="binding site" evidence="6">
    <location>
        <begin position="283"/>
        <end position="289"/>
    </location>
    <ligand>
        <name>S-adenosyl-L-methionine</name>
        <dbReference type="ChEBI" id="CHEBI:59789"/>
    </ligand>
</feature>
<keyword evidence="4 6" id="KW-0949">S-adenosyl-L-methionine</keyword>
<dbReference type="KEGG" id="lxy:O159_12250"/>
<dbReference type="PROSITE" id="PS01153">
    <property type="entry name" value="NOL1_NOP2_SUN"/>
    <property type="match status" value="1"/>
</dbReference>
<gene>
    <name evidence="9" type="ORF">O159_12250</name>
</gene>
<organism evidence="9 10">
    <name type="scientific">Leifsonia xyli subsp. cynodontis DSM 46306</name>
    <dbReference type="NCBI Taxonomy" id="1389489"/>
    <lineage>
        <taxon>Bacteria</taxon>
        <taxon>Bacillati</taxon>
        <taxon>Actinomycetota</taxon>
        <taxon>Actinomycetes</taxon>
        <taxon>Micrococcales</taxon>
        <taxon>Microbacteriaceae</taxon>
        <taxon>Leifsonia</taxon>
    </lineage>
</organism>
<evidence type="ECO:0000256" key="3">
    <source>
        <dbReference type="ARBA" id="ARBA00022679"/>
    </source>
</evidence>
<dbReference type="GO" id="GO:0008173">
    <property type="term" value="F:RNA methyltransferase activity"/>
    <property type="evidence" value="ECO:0007669"/>
    <property type="project" value="InterPro"/>
</dbReference>
<dbReference type="PATRIC" id="fig|1389489.3.peg.1172"/>
<evidence type="ECO:0000256" key="7">
    <source>
        <dbReference type="SAM" id="MobiDB-lite"/>
    </source>
</evidence>
<dbReference type="GO" id="GO:0001510">
    <property type="term" value="P:RNA methylation"/>
    <property type="evidence" value="ECO:0007669"/>
    <property type="project" value="InterPro"/>
</dbReference>
<evidence type="ECO:0000256" key="1">
    <source>
        <dbReference type="ARBA" id="ARBA00007494"/>
    </source>
</evidence>
<dbReference type="InterPro" id="IPR035926">
    <property type="entry name" value="NusB-like_sf"/>
</dbReference>
<proteinExistence type="inferred from homology"/>
<dbReference type="SUPFAM" id="SSF48013">
    <property type="entry name" value="NusB-like"/>
    <property type="match status" value="1"/>
</dbReference>
<dbReference type="InterPro" id="IPR029063">
    <property type="entry name" value="SAM-dependent_MTases_sf"/>
</dbReference>
<reference evidence="9 10" key="1">
    <citation type="journal article" date="2013" name="Genome Announc.">
        <title>Complete Genome Sequence of Leifsonia xyli subsp. cynodontis Strain DSM46306, a Gram-Positive Bacterial Pathogen of Grasses.</title>
        <authorList>
            <person name="Monteiro-Vitorello C.B."/>
            <person name="Zerillo M.M."/>
            <person name="Van Sluys M.A."/>
            <person name="Camargo L.E."/>
            <person name="Kitajima J.P."/>
        </authorList>
    </citation>
    <scope>NUCLEOTIDE SEQUENCE [LARGE SCALE GENOMIC DNA]</scope>
    <source>
        <strain evidence="9 10">DSM 46306</strain>
    </source>
</reference>
<dbReference type="Pfam" id="PF01189">
    <property type="entry name" value="Methyltr_RsmB-F"/>
    <property type="match status" value="1"/>
</dbReference>
<name>U3P767_LEIXC</name>
<feature type="binding site" evidence="6">
    <location>
        <position position="308"/>
    </location>
    <ligand>
        <name>S-adenosyl-L-methionine</name>
        <dbReference type="ChEBI" id="CHEBI:59789"/>
    </ligand>
</feature>
<dbReference type="PANTHER" id="PTHR22807:SF53">
    <property type="entry name" value="RIBOSOMAL RNA SMALL SUBUNIT METHYLTRANSFERASE B-RELATED"/>
    <property type="match status" value="1"/>
</dbReference>
<dbReference type="GO" id="GO:0006355">
    <property type="term" value="P:regulation of DNA-templated transcription"/>
    <property type="evidence" value="ECO:0007669"/>
    <property type="project" value="InterPro"/>
</dbReference>
<keyword evidence="3 6" id="KW-0808">Transferase</keyword>
<evidence type="ECO:0000313" key="10">
    <source>
        <dbReference type="Proteomes" id="UP000016743"/>
    </source>
</evidence>
<evidence type="ECO:0000256" key="4">
    <source>
        <dbReference type="ARBA" id="ARBA00022691"/>
    </source>
</evidence>
<keyword evidence="10" id="KW-1185">Reference proteome</keyword>
<keyword evidence="5 6" id="KW-0694">RNA-binding</keyword>
<dbReference type="GO" id="GO:0003723">
    <property type="term" value="F:RNA binding"/>
    <property type="evidence" value="ECO:0007669"/>
    <property type="project" value="UniProtKB-UniRule"/>
</dbReference>
<dbReference type="EMBL" id="CP006734">
    <property type="protein sequence ID" value="AGW41304.1"/>
    <property type="molecule type" value="Genomic_DNA"/>
</dbReference>
<dbReference type="eggNOG" id="COG0781">
    <property type="taxonomic scope" value="Bacteria"/>
</dbReference>
<dbReference type="InterPro" id="IPR049560">
    <property type="entry name" value="MeTrfase_RsmB-F_NOP2_cat"/>
</dbReference>
<sequence>MAGRRGRGGALVSGGSSSAQRSHAQPARRVALDVILAVRESDAYANLLLPGRIARAGLSAADAALATELTYGTLRMQGYYDRVIARAAGRPVERIDPPVLDVLRLGAHQLLSTRVAPHAAVNESVALARQVGSRSATGFVNGVLREIGRHAPAQWRRLVLAGAKSEDDRLAASTSHPVWIVRALRRALEAEGRGDELEALLDADNAAPRVNLIALPGLADAPGDARPDRFSPPGFTTGGGDPQRLVAETGGRVRVQDEGSQLAALALTRSRPIAPGERWLDLCAGPGGKAALLAAEALAGGATLVANELVPARAELVRRALAAVPLDVPVWERDGLTIGETEPAAFDRILLDAPCTGLGALRRRPEARWRKTPRDVAQLADLQAGLLDSAVAALKPGGLLAYVTCSPHIAETRSVVTDALRRHEGALRPARTAEAVQAFAREPLDLAGDPALVQLWPHRQLTDAMFIALLTKAEAG</sequence>
<dbReference type="STRING" id="1389489.O159_12250"/>
<feature type="binding site" evidence="6">
    <location>
        <position position="334"/>
    </location>
    <ligand>
        <name>S-adenosyl-L-methionine</name>
        <dbReference type="ChEBI" id="CHEBI:59789"/>
    </ligand>
</feature>
<dbReference type="Proteomes" id="UP000016743">
    <property type="component" value="Chromosome"/>
</dbReference>
<dbReference type="CDD" id="cd02440">
    <property type="entry name" value="AdoMet_MTases"/>
    <property type="match status" value="1"/>
</dbReference>
<feature type="region of interest" description="Disordered" evidence="7">
    <location>
        <begin position="1"/>
        <end position="24"/>
    </location>
</feature>
<dbReference type="InterPro" id="IPR001678">
    <property type="entry name" value="MeTrfase_RsmB-F_NOP2_dom"/>
</dbReference>
<evidence type="ECO:0000259" key="8">
    <source>
        <dbReference type="PROSITE" id="PS51686"/>
    </source>
</evidence>
<evidence type="ECO:0000256" key="6">
    <source>
        <dbReference type="PROSITE-ProRule" id="PRU01023"/>
    </source>
</evidence>
<feature type="binding site" evidence="6">
    <location>
        <position position="352"/>
    </location>
    <ligand>
        <name>S-adenosyl-L-methionine</name>
        <dbReference type="ChEBI" id="CHEBI:59789"/>
    </ligand>
</feature>
<evidence type="ECO:0000313" key="9">
    <source>
        <dbReference type="EMBL" id="AGW41304.1"/>
    </source>
</evidence>